<evidence type="ECO:0000256" key="5">
    <source>
        <dbReference type="SAM" id="MobiDB-lite"/>
    </source>
</evidence>
<feature type="transmembrane region" description="Helical" evidence="6">
    <location>
        <begin position="177"/>
        <end position="197"/>
    </location>
</feature>
<keyword evidence="2" id="KW-0479">Metal-binding</keyword>
<dbReference type="SUPFAM" id="SSF81296">
    <property type="entry name" value="E set domains"/>
    <property type="match status" value="1"/>
</dbReference>
<comment type="caution">
    <text evidence="9">The sequence shown here is derived from an EMBL/GenBank/DDBJ whole genome shotgun (WGS) entry which is preliminary data.</text>
</comment>
<keyword evidence="4" id="KW-0186">Copper</keyword>
<dbReference type="RefSeq" id="WP_141859508.1">
    <property type="nucleotide sequence ID" value="NZ_BMNV01000005.1"/>
</dbReference>
<evidence type="ECO:0000313" key="10">
    <source>
        <dbReference type="Proteomes" id="UP001652264"/>
    </source>
</evidence>
<feature type="chain" id="PRO_5047136283" evidence="7">
    <location>
        <begin position="28"/>
        <end position="211"/>
    </location>
</feature>
<dbReference type="EMBL" id="JANVAD010000003">
    <property type="protein sequence ID" value="MCS6522563.1"/>
    <property type="molecule type" value="Genomic_DNA"/>
</dbReference>
<dbReference type="InterPro" id="IPR014755">
    <property type="entry name" value="Cu-Rt/internalin_Ig-like"/>
</dbReference>
<accession>A0ABT2HHD4</accession>
<evidence type="ECO:0000256" key="3">
    <source>
        <dbReference type="ARBA" id="ARBA00022729"/>
    </source>
</evidence>
<dbReference type="InterPro" id="IPR014756">
    <property type="entry name" value="Ig_E-set"/>
</dbReference>
<keyword evidence="10" id="KW-1185">Reference proteome</keyword>
<dbReference type="PANTHER" id="PTHR34820">
    <property type="entry name" value="INNER MEMBRANE PROTEIN YEBZ"/>
    <property type="match status" value="1"/>
</dbReference>
<keyword evidence="6" id="KW-0472">Membrane</keyword>
<evidence type="ECO:0000256" key="6">
    <source>
        <dbReference type="SAM" id="Phobius"/>
    </source>
</evidence>
<evidence type="ECO:0000313" key="9">
    <source>
        <dbReference type="EMBL" id="MCS6522563.1"/>
    </source>
</evidence>
<evidence type="ECO:0000256" key="2">
    <source>
        <dbReference type="ARBA" id="ARBA00022723"/>
    </source>
</evidence>
<keyword evidence="6" id="KW-0812">Transmembrane</keyword>
<evidence type="ECO:0000256" key="4">
    <source>
        <dbReference type="ARBA" id="ARBA00023008"/>
    </source>
</evidence>
<reference evidence="9 10" key="1">
    <citation type="submission" date="2022-08" db="EMBL/GenBank/DDBJ databases">
        <title>Taxonomy of Curtobacterium flaccumfaciens.</title>
        <authorList>
            <person name="Osdaghi E."/>
            <person name="Taghavi S.M."/>
            <person name="Hamidizade M."/>
            <person name="Abachi H."/>
            <person name="Fazliarab A."/>
            <person name="Baeyen S."/>
            <person name="Portier P."/>
            <person name="Van Vaerenbergh J."/>
            <person name="Jacques M.-A."/>
        </authorList>
    </citation>
    <scope>NUCLEOTIDE SEQUENCE [LARGE SCALE GENOMIC DNA]</scope>
    <source>
        <strain evidence="9 10">LMG8786T</strain>
    </source>
</reference>
<protein>
    <submittedName>
        <fullName evidence="9">Copper resistance protein CopC</fullName>
    </submittedName>
</protein>
<proteinExistence type="predicted"/>
<name>A0ABT2HHD4_9MICO</name>
<feature type="region of interest" description="Disordered" evidence="5">
    <location>
        <begin position="127"/>
        <end position="155"/>
    </location>
</feature>
<dbReference type="InterPro" id="IPR032694">
    <property type="entry name" value="CopC/D"/>
</dbReference>
<gene>
    <name evidence="9" type="ORF">NYQ28_08290</name>
</gene>
<evidence type="ECO:0000256" key="7">
    <source>
        <dbReference type="SAM" id="SignalP"/>
    </source>
</evidence>
<dbReference type="Proteomes" id="UP001652264">
    <property type="component" value="Unassembled WGS sequence"/>
</dbReference>
<dbReference type="GeneID" id="95322410"/>
<dbReference type="Pfam" id="PF04234">
    <property type="entry name" value="CopC"/>
    <property type="match status" value="1"/>
</dbReference>
<organism evidence="9 10">
    <name type="scientific">Curtobacterium citreum</name>
    <dbReference type="NCBI Taxonomy" id="2036"/>
    <lineage>
        <taxon>Bacteria</taxon>
        <taxon>Bacillati</taxon>
        <taxon>Actinomycetota</taxon>
        <taxon>Actinomycetes</taxon>
        <taxon>Micrococcales</taxon>
        <taxon>Microbacteriaceae</taxon>
        <taxon>Curtobacterium</taxon>
    </lineage>
</organism>
<dbReference type="PANTHER" id="PTHR34820:SF4">
    <property type="entry name" value="INNER MEMBRANE PROTEIN YEBZ"/>
    <property type="match status" value="1"/>
</dbReference>
<evidence type="ECO:0000256" key="1">
    <source>
        <dbReference type="ARBA" id="ARBA00004196"/>
    </source>
</evidence>
<feature type="compositionally biased region" description="Low complexity" evidence="5">
    <location>
        <begin position="127"/>
        <end position="148"/>
    </location>
</feature>
<keyword evidence="6" id="KW-1133">Transmembrane helix</keyword>
<feature type="domain" description="CopC" evidence="8">
    <location>
        <begin position="28"/>
        <end position="122"/>
    </location>
</feature>
<dbReference type="Gene3D" id="2.60.40.1220">
    <property type="match status" value="1"/>
</dbReference>
<dbReference type="InterPro" id="IPR007348">
    <property type="entry name" value="CopC_dom"/>
</dbReference>
<feature type="signal peptide" evidence="7">
    <location>
        <begin position="1"/>
        <end position="27"/>
    </location>
</feature>
<sequence length="211" mass="20913">MRLRVLLASVLVAATLPVVLGAGPASAHDVLVSSDPAADASVSGDLDRVTLTLSEPPLSGLQSGIVISVTDAAGSEHARGDVSTDGNTIGTAVDLTDAGAYQVRWRSVSVDGHPISGEYAFTSTGATATAPAPSASAPSSSATAGTPAVGPSPSATATEVAEAQAPAAHQHGAATTIWLLAGLVVVALLAVLVTRLVQRRRGPAPTAEDDR</sequence>
<keyword evidence="3 7" id="KW-0732">Signal</keyword>
<comment type="subcellular location">
    <subcellularLocation>
        <location evidence="1">Cell envelope</location>
    </subcellularLocation>
</comment>
<evidence type="ECO:0000259" key="8">
    <source>
        <dbReference type="Pfam" id="PF04234"/>
    </source>
</evidence>